<keyword evidence="2" id="KW-1185">Reference proteome</keyword>
<evidence type="ECO:0000313" key="2">
    <source>
        <dbReference type="Proteomes" id="UP000248817"/>
    </source>
</evidence>
<dbReference type="Proteomes" id="UP000248817">
    <property type="component" value="Unassembled WGS sequence"/>
</dbReference>
<name>A0A2V5IQ44_9EURO</name>
<organism evidence="1 2">
    <name type="scientific">Aspergillus indologenus CBS 114.80</name>
    <dbReference type="NCBI Taxonomy" id="1450541"/>
    <lineage>
        <taxon>Eukaryota</taxon>
        <taxon>Fungi</taxon>
        <taxon>Dikarya</taxon>
        <taxon>Ascomycota</taxon>
        <taxon>Pezizomycotina</taxon>
        <taxon>Eurotiomycetes</taxon>
        <taxon>Eurotiomycetidae</taxon>
        <taxon>Eurotiales</taxon>
        <taxon>Aspergillaceae</taxon>
        <taxon>Aspergillus</taxon>
        <taxon>Aspergillus subgen. Circumdati</taxon>
    </lineage>
</organism>
<reference evidence="1 2" key="1">
    <citation type="submission" date="2018-02" db="EMBL/GenBank/DDBJ databases">
        <title>The genomes of Aspergillus section Nigri reveals drivers in fungal speciation.</title>
        <authorList>
            <consortium name="DOE Joint Genome Institute"/>
            <person name="Vesth T.C."/>
            <person name="Nybo J."/>
            <person name="Theobald S."/>
            <person name="Brandl J."/>
            <person name="Frisvad J.C."/>
            <person name="Nielsen K.F."/>
            <person name="Lyhne E.K."/>
            <person name="Kogle M.E."/>
            <person name="Kuo A."/>
            <person name="Riley R."/>
            <person name="Clum A."/>
            <person name="Nolan M."/>
            <person name="Lipzen A."/>
            <person name="Salamov A."/>
            <person name="Henrissat B."/>
            <person name="Wiebenga A."/>
            <person name="De vries R.P."/>
            <person name="Grigoriev I.V."/>
            <person name="Mortensen U.H."/>
            <person name="Andersen M.R."/>
            <person name="Baker S.E."/>
        </authorList>
    </citation>
    <scope>NUCLEOTIDE SEQUENCE [LARGE SCALE GENOMIC DNA]</scope>
    <source>
        <strain evidence="1 2">CBS 114.80</strain>
    </source>
</reference>
<gene>
    <name evidence="1" type="ORF">BP00DRAFT_152321</name>
</gene>
<accession>A0A2V5IQ44</accession>
<proteinExistence type="predicted"/>
<dbReference type="AlphaFoldDB" id="A0A2V5IQ44"/>
<sequence>MISSSGAQGSPGTALDPIRRLPSARLRAAAIHRHLLSIHQVAAFVLLSHFVPPPPSSRLARRTVVFVFIITYSAQTCSADTSTTPPDSNHCYPFLLTPYFIPSAYLQHFRNCIIEAVPPRNWVVGLQQRSKATHSLSPPQPRVISLTLRPPPRLHSIHIVSQWRKCCPHTLLHSLLERRIPATFPALSPIASPRCSEAQH</sequence>
<dbReference type="EMBL" id="KZ825465">
    <property type="protein sequence ID" value="PYI36374.1"/>
    <property type="molecule type" value="Genomic_DNA"/>
</dbReference>
<evidence type="ECO:0000313" key="1">
    <source>
        <dbReference type="EMBL" id="PYI36374.1"/>
    </source>
</evidence>
<protein>
    <submittedName>
        <fullName evidence="1">Uncharacterized protein</fullName>
    </submittedName>
</protein>